<dbReference type="InterPro" id="IPR050361">
    <property type="entry name" value="MPP/UQCRC_Complex"/>
</dbReference>
<dbReference type="FunFam" id="3.30.830.10:FF:000008">
    <property type="entry name" value="Mitochondrial-processing peptidase subunit beta"/>
    <property type="match status" value="1"/>
</dbReference>
<name>A0A7H1N3S0_9PROT</name>
<evidence type="ECO:0000313" key="8">
    <source>
        <dbReference type="Proteomes" id="UP000516369"/>
    </source>
</evidence>
<dbReference type="GO" id="GO:0004222">
    <property type="term" value="F:metalloendopeptidase activity"/>
    <property type="evidence" value="ECO:0007669"/>
    <property type="project" value="InterPro"/>
</dbReference>
<dbReference type="EMBL" id="CP053923">
    <property type="protein sequence ID" value="QNT70356.1"/>
    <property type="molecule type" value="Genomic_DNA"/>
</dbReference>
<feature type="domain" description="Peptidase M16 C-terminal" evidence="6">
    <location>
        <begin position="168"/>
        <end position="339"/>
    </location>
</feature>
<dbReference type="InterPro" id="IPR011249">
    <property type="entry name" value="Metalloenz_LuxS/M16"/>
</dbReference>
<dbReference type="InterPro" id="IPR001431">
    <property type="entry name" value="Pept_M16_Zn_BS"/>
</dbReference>
<evidence type="ECO:0000259" key="6">
    <source>
        <dbReference type="Pfam" id="PF05193"/>
    </source>
</evidence>
<dbReference type="GO" id="GO:0006508">
    <property type="term" value="P:proteolysis"/>
    <property type="evidence" value="ECO:0007669"/>
    <property type="project" value="InterPro"/>
</dbReference>
<dbReference type="InterPro" id="IPR011765">
    <property type="entry name" value="Pept_M16_N"/>
</dbReference>
<sequence length="423" mass="46152">MSRIRVSTLANGMRVASDPMDSVETASVGVWVEAGSRFERAPINGISHFLEHMVFKGTRNRDARAIAEEIEAVGGHLNAHTSREYTAFYAKVLKENQGLAIDIIADLLQNATLDDEELSRERTVVIQEIMQANDTPDDIIFDRFQETAFPAQALGRSVLGTPEHIGALTRDVVMGYMREHYGAPRMILAASGRVEHEALVAMAEEAFASLPAAVSSEREPAEYRGGEWREERDLEQVHLVMGFRGLGFRDPDFHALSVLSTILGGGMSSRLFQEAREKRGLVYSIYTFPAAYTDIGLFGVYAGTGEREAGELVPLVCDEIASMIESVSAEELARARAQMKAGLLMSLESTSSRCEQLARQLMVFERPIPVAESVAKIEAVDATAVRRAAQRLFTSAPTMASIGPIGQVPALGDVTSHLLLPVA</sequence>
<dbReference type="Pfam" id="PF00675">
    <property type="entry name" value="Peptidase_M16"/>
    <property type="match status" value="1"/>
</dbReference>
<evidence type="ECO:0000259" key="5">
    <source>
        <dbReference type="Pfam" id="PF00675"/>
    </source>
</evidence>
<dbReference type="PANTHER" id="PTHR11851:SF49">
    <property type="entry name" value="MITOCHONDRIAL-PROCESSING PEPTIDASE SUBUNIT ALPHA"/>
    <property type="match status" value="1"/>
</dbReference>
<keyword evidence="3" id="KW-0645">Protease</keyword>
<feature type="domain" description="Peptidase M16 N-terminal" evidence="5">
    <location>
        <begin position="15"/>
        <end position="161"/>
    </location>
</feature>
<dbReference type="PANTHER" id="PTHR11851">
    <property type="entry name" value="METALLOPROTEASE"/>
    <property type="match status" value="1"/>
</dbReference>
<keyword evidence="3" id="KW-0482">Metalloprotease</keyword>
<dbReference type="Proteomes" id="UP000516369">
    <property type="component" value="Chromosome"/>
</dbReference>
<dbReference type="AlphaFoldDB" id="A0A7H1N3S0"/>
<evidence type="ECO:0000256" key="4">
    <source>
        <dbReference type="RuleBase" id="RU004447"/>
    </source>
</evidence>
<dbReference type="PROSITE" id="PS00143">
    <property type="entry name" value="INSULINASE"/>
    <property type="match status" value="1"/>
</dbReference>
<evidence type="ECO:0000256" key="3">
    <source>
        <dbReference type="ARBA" id="ARBA00023049"/>
    </source>
</evidence>
<evidence type="ECO:0000313" key="7">
    <source>
        <dbReference type="EMBL" id="QNT70356.1"/>
    </source>
</evidence>
<comment type="similarity">
    <text evidence="2 4">Belongs to the peptidase M16 family.</text>
</comment>
<dbReference type="RefSeq" id="WP_190260837.1">
    <property type="nucleotide sequence ID" value="NZ_CP053923.1"/>
</dbReference>
<keyword evidence="3" id="KW-0378">Hydrolase</keyword>
<comment type="cofactor">
    <cofactor evidence="1">
        <name>Zn(2+)</name>
        <dbReference type="ChEBI" id="CHEBI:29105"/>
    </cofactor>
</comment>
<dbReference type="InterPro" id="IPR007863">
    <property type="entry name" value="Peptidase_M16_C"/>
</dbReference>
<gene>
    <name evidence="7" type="ORF">HQ394_14710</name>
</gene>
<dbReference type="GO" id="GO:0046872">
    <property type="term" value="F:metal ion binding"/>
    <property type="evidence" value="ECO:0007669"/>
    <property type="project" value="InterPro"/>
</dbReference>
<accession>A0A7H1N3S0</accession>
<protein>
    <submittedName>
        <fullName evidence="7">Insulinase family protein</fullName>
    </submittedName>
</protein>
<dbReference type="Gene3D" id="3.30.830.10">
    <property type="entry name" value="Metalloenzyme, LuxS/M16 peptidase-like"/>
    <property type="match status" value="2"/>
</dbReference>
<keyword evidence="8" id="KW-1185">Reference proteome</keyword>
<dbReference type="Pfam" id="PF05193">
    <property type="entry name" value="Peptidase_M16_C"/>
    <property type="match status" value="1"/>
</dbReference>
<dbReference type="SUPFAM" id="SSF63411">
    <property type="entry name" value="LuxS/MPP-like metallohydrolase"/>
    <property type="match status" value="2"/>
</dbReference>
<proteinExistence type="inferred from homology"/>
<organism evidence="7 8">
    <name type="scientific">Defluviicoccus vanus</name>
    <dbReference type="NCBI Taxonomy" id="111831"/>
    <lineage>
        <taxon>Bacteria</taxon>
        <taxon>Pseudomonadati</taxon>
        <taxon>Pseudomonadota</taxon>
        <taxon>Alphaproteobacteria</taxon>
        <taxon>Rhodospirillales</taxon>
        <taxon>Rhodospirillaceae</taxon>
        <taxon>Defluviicoccus</taxon>
    </lineage>
</organism>
<evidence type="ECO:0000256" key="1">
    <source>
        <dbReference type="ARBA" id="ARBA00001947"/>
    </source>
</evidence>
<evidence type="ECO:0000256" key="2">
    <source>
        <dbReference type="ARBA" id="ARBA00007261"/>
    </source>
</evidence>
<dbReference type="KEGG" id="dvn:HQ394_14710"/>
<reference evidence="7 8" key="1">
    <citation type="submission" date="2020-05" db="EMBL/GenBank/DDBJ databases">
        <title>Complete closed genome sequence of Defluviicoccus vanus.</title>
        <authorList>
            <person name="Bessarab I."/>
            <person name="Arumugam K."/>
            <person name="Maszenan A.M."/>
            <person name="Seviour R.J."/>
            <person name="Williams R.B."/>
        </authorList>
    </citation>
    <scope>NUCLEOTIDE SEQUENCE [LARGE SCALE GENOMIC DNA]</scope>
    <source>
        <strain evidence="7 8">Ben 114</strain>
    </source>
</reference>